<reference evidence="1" key="1">
    <citation type="journal article" date="2020" name="Nat. Commun.">
        <title>Large-scale genome sequencing of mycorrhizal fungi provides insights into the early evolution of symbiotic traits.</title>
        <authorList>
            <person name="Miyauchi S."/>
            <person name="Kiss E."/>
            <person name="Kuo A."/>
            <person name="Drula E."/>
            <person name="Kohler A."/>
            <person name="Sanchez-Garcia M."/>
            <person name="Morin E."/>
            <person name="Andreopoulos B."/>
            <person name="Barry K.W."/>
            <person name="Bonito G."/>
            <person name="Buee M."/>
            <person name="Carver A."/>
            <person name="Chen C."/>
            <person name="Cichocki N."/>
            <person name="Clum A."/>
            <person name="Culley D."/>
            <person name="Crous P.W."/>
            <person name="Fauchery L."/>
            <person name="Girlanda M."/>
            <person name="Hayes R.D."/>
            <person name="Keri Z."/>
            <person name="LaButti K."/>
            <person name="Lipzen A."/>
            <person name="Lombard V."/>
            <person name="Magnuson J."/>
            <person name="Maillard F."/>
            <person name="Murat C."/>
            <person name="Nolan M."/>
            <person name="Ohm R.A."/>
            <person name="Pangilinan J."/>
            <person name="Pereira M.F."/>
            <person name="Perotto S."/>
            <person name="Peter M."/>
            <person name="Pfister S."/>
            <person name="Riley R."/>
            <person name="Sitrit Y."/>
            <person name="Stielow J.B."/>
            <person name="Szollosi G."/>
            <person name="Zifcakova L."/>
            <person name="Stursova M."/>
            <person name="Spatafora J.W."/>
            <person name="Tedersoo L."/>
            <person name="Vaario L.M."/>
            <person name="Yamada A."/>
            <person name="Yan M."/>
            <person name="Wang P."/>
            <person name="Xu J."/>
            <person name="Bruns T."/>
            <person name="Baldrian P."/>
            <person name="Vilgalys R."/>
            <person name="Dunand C."/>
            <person name="Henrissat B."/>
            <person name="Grigoriev I.V."/>
            <person name="Hibbett D."/>
            <person name="Nagy L.G."/>
            <person name="Martin F.M."/>
        </authorList>
    </citation>
    <scope>NUCLEOTIDE SEQUENCE</scope>
    <source>
        <strain evidence="1">UH-Tt-Lm1</strain>
    </source>
</reference>
<accession>A0A9P6L6J9</accession>
<reference evidence="1" key="2">
    <citation type="submission" date="2020-11" db="EMBL/GenBank/DDBJ databases">
        <authorList>
            <consortium name="DOE Joint Genome Institute"/>
            <person name="Kuo A."/>
            <person name="Miyauchi S."/>
            <person name="Kiss E."/>
            <person name="Drula E."/>
            <person name="Kohler A."/>
            <person name="Sanchez-Garcia M."/>
            <person name="Andreopoulos B."/>
            <person name="Barry K.W."/>
            <person name="Bonito G."/>
            <person name="Buee M."/>
            <person name="Carver A."/>
            <person name="Chen C."/>
            <person name="Cichocki N."/>
            <person name="Clum A."/>
            <person name="Culley D."/>
            <person name="Crous P.W."/>
            <person name="Fauchery L."/>
            <person name="Girlanda M."/>
            <person name="Hayes R."/>
            <person name="Keri Z."/>
            <person name="Labutti K."/>
            <person name="Lipzen A."/>
            <person name="Lombard V."/>
            <person name="Magnuson J."/>
            <person name="Maillard F."/>
            <person name="Morin E."/>
            <person name="Murat C."/>
            <person name="Nolan M."/>
            <person name="Ohm R."/>
            <person name="Pangilinan J."/>
            <person name="Pereira M."/>
            <person name="Perotto S."/>
            <person name="Peter M."/>
            <person name="Riley R."/>
            <person name="Sitrit Y."/>
            <person name="Stielow B."/>
            <person name="Szollosi G."/>
            <person name="Zifcakova L."/>
            <person name="Stursova M."/>
            <person name="Spatafora J.W."/>
            <person name="Tedersoo L."/>
            <person name="Vaario L.-M."/>
            <person name="Yamada A."/>
            <person name="Yan M."/>
            <person name="Wang P."/>
            <person name="Xu J."/>
            <person name="Bruns T."/>
            <person name="Baldrian P."/>
            <person name="Vilgalys R."/>
            <person name="Henrissat B."/>
            <person name="Grigoriev I.V."/>
            <person name="Hibbett D."/>
            <person name="Nagy L.G."/>
            <person name="Martin F.M."/>
        </authorList>
    </citation>
    <scope>NUCLEOTIDE SEQUENCE</scope>
    <source>
        <strain evidence="1">UH-Tt-Lm1</strain>
    </source>
</reference>
<sequence length="202" mass="23579">MFEHSILGESATPPLRASFGRGDLIENIVWSCRKPDPNRSHRYWWDRENACRPERPLHDDRIRKRLGEKPAVYPLPTNSNLRWPISSNWLFEGHRCWHRKSRRLNPPTPLRPFSSLQGKFFTVLDNTESSIDTTGSRCAEDLRCGGGTEPNRQYWSLHHDQDQDDTWQRRAAGRDRQHPQTALLPSTRSHFIGRRCASERSA</sequence>
<evidence type="ECO:0000313" key="2">
    <source>
        <dbReference type="Proteomes" id="UP000736335"/>
    </source>
</evidence>
<keyword evidence="2" id="KW-1185">Reference proteome</keyword>
<dbReference type="EMBL" id="WIUZ02000007">
    <property type="protein sequence ID" value="KAF9785501.1"/>
    <property type="molecule type" value="Genomic_DNA"/>
</dbReference>
<comment type="caution">
    <text evidence="1">The sequence shown here is derived from an EMBL/GenBank/DDBJ whole genome shotgun (WGS) entry which is preliminary data.</text>
</comment>
<name>A0A9P6L6J9_9AGAM</name>
<dbReference type="Proteomes" id="UP000736335">
    <property type="component" value="Unassembled WGS sequence"/>
</dbReference>
<dbReference type="AlphaFoldDB" id="A0A9P6L6J9"/>
<protein>
    <submittedName>
        <fullName evidence="1">Uncharacterized protein</fullName>
    </submittedName>
</protein>
<proteinExistence type="predicted"/>
<organism evidence="1 2">
    <name type="scientific">Thelephora terrestris</name>
    <dbReference type="NCBI Taxonomy" id="56493"/>
    <lineage>
        <taxon>Eukaryota</taxon>
        <taxon>Fungi</taxon>
        <taxon>Dikarya</taxon>
        <taxon>Basidiomycota</taxon>
        <taxon>Agaricomycotina</taxon>
        <taxon>Agaricomycetes</taxon>
        <taxon>Thelephorales</taxon>
        <taxon>Thelephoraceae</taxon>
        <taxon>Thelephora</taxon>
    </lineage>
</organism>
<gene>
    <name evidence="1" type="ORF">BJ322DRAFT_835577</name>
</gene>
<evidence type="ECO:0000313" key="1">
    <source>
        <dbReference type="EMBL" id="KAF9785501.1"/>
    </source>
</evidence>